<accession>A0A1C4XES0</accession>
<sequence length="152" mass="15996">MRFRTTLFLGGRTATGMTVPAEIVQALGSGKKPQVTVTINGYTYRSTVAVYGGQFMLPVAAEVRAGAGIAAGDEIDVDLELDTAPRVVDVPADLAVALDAEPGARRQFEALSYSNKRQHVLSVEGAKTPETRQRRVAKVVAALLDLAAGRGG</sequence>
<name>A0A1C4XES0_9ACTN</name>
<dbReference type="Proteomes" id="UP000198243">
    <property type="component" value="Chromosome I"/>
</dbReference>
<proteinExistence type="predicted"/>
<dbReference type="AlphaFoldDB" id="A0A1C4XES0"/>
<evidence type="ECO:0000313" key="2">
    <source>
        <dbReference type="Proteomes" id="UP000198243"/>
    </source>
</evidence>
<gene>
    <name evidence="1" type="ORF">GA0070607_5165</name>
</gene>
<dbReference type="InterPro" id="IPR015018">
    <property type="entry name" value="DUF1905"/>
</dbReference>
<evidence type="ECO:0008006" key="3">
    <source>
        <dbReference type="Google" id="ProtNLM"/>
    </source>
</evidence>
<keyword evidence="2" id="KW-1185">Reference proteome</keyword>
<evidence type="ECO:0000313" key="1">
    <source>
        <dbReference type="EMBL" id="SCF07068.1"/>
    </source>
</evidence>
<reference evidence="2" key="1">
    <citation type="submission" date="2016-06" db="EMBL/GenBank/DDBJ databases">
        <authorList>
            <person name="Varghese N."/>
            <person name="Submissions Spin"/>
        </authorList>
    </citation>
    <scope>NUCLEOTIDE SEQUENCE [LARGE SCALE GENOMIC DNA]</scope>
    <source>
        <strain evidence="2">DSM 44875</strain>
    </source>
</reference>
<dbReference type="Pfam" id="PF08922">
    <property type="entry name" value="DUF1905"/>
    <property type="match status" value="1"/>
</dbReference>
<dbReference type="Gene3D" id="2.40.30.100">
    <property type="entry name" value="AF2212/PG0164-like"/>
    <property type="match status" value="1"/>
</dbReference>
<dbReference type="RefSeq" id="WP_089020433.1">
    <property type="nucleotide sequence ID" value="NZ_LT607412.1"/>
</dbReference>
<organism evidence="1 2">
    <name type="scientific">Micromonospora coriariae</name>
    <dbReference type="NCBI Taxonomy" id="285665"/>
    <lineage>
        <taxon>Bacteria</taxon>
        <taxon>Bacillati</taxon>
        <taxon>Actinomycetota</taxon>
        <taxon>Actinomycetes</taxon>
        <taxon>Micromonosporales</taxon>
        <taxon>Micromonosporaceae</taxon>
        <taxon>Micromonospora</taxon>
    </lineage>
</organism>
<dbReference type="EMBL" id="LT607412">
    <property type="protein sequence ID" value="SCF07068.1"/>
    <property type="molecule type" value="Genomic_DNA"/>
</dbReference>
<dbReference type="InterPro" id="IPR037079">
    <property type="entry name" value="AF2212/PG0164-like_sf"/>
</dbReference>
<dbReference type="Pfam" id="PF13376">
    <property type="entry name" value="OmdA"/>
    <property type="match status" value="1"/>
</dbReference>
<dbReference type="SUPFAM" id="SSF141694">
    <property type="entry name" value="AF2212/PG0164-like"/>
    <property type="match status" value="1"/>
</dbReference>
<dbReference type="OrthoDB" id="2604865at2"/>
<protein>
    <recommendedName>
        <fullName evidence="3">Bacteriocin-protection, YdeI or OmpD-Associated</fullName>
    </recommendedName>
</protein>